<dbReference type="PANTHER" id="PTHR33571:SF14">
    <property type="entry name" value="PROTEIN ADENYLYLTRANSFERASE MJ0435-RELATED"/>
    <property type="match status" value="1"/>
</dbReference>
<evidence type="ECO:0000256" key="1">
    <source>
        <dbReference type="ARBA" id="ARBA00001946"/>
    </source>
</evidence>
<organism evidence="11 12">
    <name type="scientific">Algoriphagus oliviformis</name>
    <dbReference type="NCBI Taxonomy" id="2811231"/>
    <lineage>
        <taxon>Bacteria</taxon>
        <taxon>Pseudomonadati</taxon>
        <taxon>Bacteroidota</taxon>
        <taxon>Cytophagia</taxon>
        <taxon>Cytophagales</taxon>
        <taxon>Cyclobacteriaceae</taxon>
        <taxon>Algoriphagus</taxon>
    </lineage>
</organism>
<keyword evidence="12" id="KW-1185">Reference proteome</keyword>
<evidence type="ECO:0000256" key="7">
    <source>
        <dbReference type="ARBA" id="ARBA00022840"/>
    </source>
</evidence>
<keyword evidence="2" id="KW-1277">Toxin-antitoxin system</keyword>
<gene>
    <name evidence="11" type="ORF">J0A68_20355</name>
</gene>
<evidence type="ECO:0000256" key="2">
    <source>
        <dbReference type="ARBA" id="ARBA00022649"/>
    </source>
</evidence>
<dbReference type="Pfam" id="PF01909">
    <property type="entry name" value="NTP_transf_2"/>
    <property type="match status" value="1"/>
</dbReference>
<keyword evidence="4" id="KW-0548">Nucleotidyltransferase</keyword>
<evidence type="ECO:0000256" key="3">
    <source>
        <dbReference type="ARBA" id="ARBA00022679"/>
    </source>
</evidence>
<evidence type="ECO:0000256" key="4">
    <source>
        <dbReference type="ARBA" id="ARBA00022695"/>
    </source>
</evidence>
<dbReference type="InterPro" id="IPR043519">
    <property type="entry name" value="NT_sf"/>
</dbReference>
<dbReference type="Gene3D" id="3.30.460.10">
    <property type="entry name" value="Beta Polymerase, domain 2"/>
    <property type="match status" value="1"/>
</dbReference>
<dbReference type="Proteomes" id="UP000664317">
    <property type="component" value="Unassembled WGS sequence"/>
</dbReference>
<keyword evidence="8" id="KW-0460">Magnesium</keyword>
<dbReference type="CDD" id="cd05403">
    <property type="entry name" value="NT_KNTase_like"/>
    <property type="match status" value="1"/>
</dbReference>
<keyword evidence="6" id="KW-0547">Nucleotide-binding</keyword>
<feature type="domain" description="Polymerase nucleotidyl transferase" evidence="10">
    <location>
        <begin position="15"/>
        <end position="85"/>
    </location>
</feature>
<keyword evidence="7" id="KW-0067">ATP-binding</keyword>
<dbReference type="SUPFAM" id="SSF81301">
    <property type="entry name" value="Nucleotidyltransferase"/>
    <property type="match status" value="1"/>
</dbReference>
<evidence type="ECO:0000313" key="12">
    <source>
        <dbReference type="Proteomes" id="UP000664317"/>
    </source>
</evidence>
<reference evidence="11 12" key="1">
    <citation type="submission" date="2021-03" db="EMBL/GenBank/DDBJ databases">
        <title>novel species isolated from a fishpond in China.</title>
        <authorList>
            <person name="Lu H."/>
            <person name="Cai Z."/>
        </authorList>
    </citation>
    <scope>NUCLEOTIDE SEQUENCE [LARGE SCALE GENOMIC DNA]</scope>
    <source>
        <strain evidence="11 12">H41</strain>
    </source>
</reference>
<accession>A0ABS3C8E8</accession>
<evidence type="ECO:0000256" key="9">
    <source>
        <dbReference type="ARBA" id="ARBA00038276"/>
    </source>
</evidence>
<evidence type="ECO:0000313" key="11">
    <source>
        <dbReference type="EMBL" id="MBN7813318.1"/>
    </source>
</evidence>
<keyword evidence="5" id="KW-0479">Metal-binding</keyword>
<evidence type="ECO:0000256" key="5">
    <source>
        <dbReference type="ARBA" id="ARBA00022723"/>
    </source>
</evidence>
<proteinExistence type="inferred from homology"/>
<sequence>MNSFSEIKTRLSASKQELFKKYPIKSLAIFGSYARNEQGANSDLDLMVEFKTRVGSEFIELGDELEELLGIKVDLVSRNGIKERYFEKLEQDLVYV</sequence>
<evidence type="ECO:0000259" key="10">
    <source>
        <dbReference type="Pfam" id="PF01909"/>
    </source>
</evidence>
<protein>
    <submittedName>
        <fullName evidence="11">Nucleotidyltransferase family protein</fullName>
    </submittedName>
</protein>
<dbReference type="RefSeq" id="WP_206580091.1">
    <property type="nucleotide sequence ID" value="NZ_JAFKCT010000011.1"/>
</dbReference>
<dbReference type="InterPro" id="IPR052038">
    <property type="entry name" value="Type-VII_TA_antitoxin"/>
</dbReference>
<name>A0ABS3C8E8_9BACT</name>
<evidence type="ECO:0000256" key="6">
    <source>
        <dbReference type="ARBA" id="ARBA00022741"/>
    </source>
</evidence>
<dbReference type="EMBL" id="JAFKCT010000011">
    <property type="protein sequence ID" value="MBN7813318.1"/>
    <property type="molecule type" value="Genomic_DNA"/>
</dbReference>
<dbReference type="PANTHER" id="PTHR33571">
    <property type="entry name" value="SSL8005 PROTEIN"/>
    <property type="match status" value="1"/>
</dbReference>
<dbReference type="InterPro" id="IPR002934">
    <property type="entry name" value="Polymerase_NTP_transf_dom"/>
</dbReference>
<comment type="caution">
    <text evidence="11">The sequence shown here is derived from an EMBL/GenBank/DDBJ whole genome shotgun (WGS) entry which is preliminary data.</text>
</comment>
<evidence type="ECO:0000256" key="8">
    <source>
        <dbReference type="ARBA" id="ARBA00022842"/>
    </source>
</evidence>
<comment type="similarity">
    <text evidence="9">Belongs to the MntA antitoxin family.</text>
</comment>
<comment type="cofactor">
    <cofactor evidence="1">
        <name>Mg(2+)</name>
        <dbReference type="ChEBI" id="CHEBI:18420"/>
    </cofactor>
</comment>
<keyword evidence="3" id="KW-0808">Transferase</keyword>